<dbReference type="Gene3D" id="3.30.70.1770">
    <property type="match status" value="1"/>
</dbReference>
<gene>
    <name evidence="6" type="primary">sctD</name>
    <name evidence="6" type="ORF">QE210_12965</name>
</gene>
<dbReference type="Gene3D" id="2.60.200.20">
    <property type="match status" value="1"/>
</dbReference>
<dbReference type="InterPro" id="IPR032034">
    <property type="entry name" value="YscD_ppl_1st"/>
</dbReference>
<organism evidence="6 7">
    <name type="scientific">Arsenophonus nasoniae</name>
    <name type="common">son-killer infecting Nasonia vitripennis</name>
    <dbReference type="NCBI Taxonomy" id="638"/>
    <lineage>
        <taxon>Bacteria</taxon>
        <taxon>Pseudomonadati</taxon>
        <taxon>Pseudomonadota</taxon>
        <taxon>Gammaproteobacteria</taxon>
        <taxon>Enterobacterales</taxon>
        <taxon>Morganellaceae</taxon>
        <taxon>Arsenophonus</taxon>
    </lineage>
</organism>
<dbReference type="InterPro" id="IPR032030">
    <property type="entry name" value="YscD_cytoplasmic_dom"/>
</dbReference>
<keyword evidence="1" id="KW-0472">Membrane</keyword>
<dbReference type="InterPro" id="IPR057770">
    <property type="entry name" value="YscD/Y4YQ_C"/>
</dbReference>
<evidence type="ECO:0000259" key="4">
    <source>
        <dbReference type="Pfam" id="PF21937"/>
    </source>
</evidence>
<dbReference type="Pfam" id="PF23893">
    <property type="entry name" value="Y4YQ_C"/>
    <property type="match status" value="1"/>
</dbReference>
<dbReference type="Pfam" id="PF21937">
    <property type="entry name" value="Yop-YscD_ppl_2nd"/>
    <property type="match status" value="1"/>
</dbReference>
<feature type="transmembrane region" description="Helical" evidence="1">
    <location>
        <begin position="129"/>
        <end position="151"/>
    </location>
</feature>
<dbReference type="InterPro" id="IPR012843">
    <property type="entry name" value="YscD"/>
</dbReference>
<dbReference type="AlphaFoldDB" id="A0AA95KCX1"/>
<evidence type="ECO:0000313" key="7">
    <source>
        <dbReference type="Proteomes" id="UP001177595"/>
    </source>
</evidence>
<name>A0AA95KCX1_9GAMM</name>
<keyword evidence="1" id="KW-1133">Transmembrane helix</keyword>
<dbReference type="Proteomes" id="UP001177595">
    <property type="component" value="Chromosome"/>
</dbReference>
<evidence type="ECO:0000259" key="5">
    <source>
        <dbReference type="Pfam" id="PF23893"/>
    </source>
</evidence>
<proteinExistence type="predicted"/>
<dbReference type="SUPFAM" id="SSF49879">
    <property type="entry name" value="SMAD/FHA domain"/>
    <property type="match status" value="1"/>
</dbReference>
<feature type="domain" description="YscD cytoplasmic" evidence="3">
    <location>
        <begin position="6"/>
        <end position="93"/>
    </location>
</feature>
<sequence length="421" mass="49195">MNWKIRFYSGLNKGVETELANGRFIIGSDPVQADLILVDAGIEAVHLILEIEEEGIRVIDWSCEETPQQNGQAINQGEMLLPCNRQDAGMLIWSYSTVKQQLPANPDELTDNHIKLINSQQQHTHKKRVIFIVIAIFSILFVSLYLLFLAGPAEIDYIQEQHKLQNYLNKEEYKYITMRIEQDKQLFIVGGYVQNNQQRLLIKRYLDNNNLNHQLNIYSIEEIKQSVKYILHTMGYNHIEVNNSEKVGWIDLFGEVRFINNKSWSNLATILKRDVVGLKGINNHVKINDDHLKKLVELLEQYELINVLIYNEKENNIIELYGYLNEKQRQQFIELQQTFNIEFKQRYKLKLIKADNHIKKKEIRLDIKGISLGRSPYLILRNNMKYSINSTLPTGETITAIEDNKIILKKNSQEIIITLKE</sequence>
<feature type="domain" description="YscD-like Bon-like" evidence="2">
    <location>
        <begin position="159"/>
        <end position="218"/>
    </location>
</feature>
<feature type="domain" description="YscD-like Bon-like" evidence="4">
    <location>
        <begin position="221"/>
        <end position="286"/>
    </location>
</feature>
<feature type="domain" description="YscD/Y4YQ C-terminal" evidence="5">
    <location>
        <begin position="365"/>
        <end position="415"/>
    </location>
</feature>
<dbReference type="Gene3D" id="3.30.1340.30">
    <property type="match status" value="2"/>
</dbReference>
<reference evidence="6" key="1">
    <citation type="submission" date="2023-04" db="EMBL/GenBank/DDBJ databases">
        <title>Genome dynamics across the evolutionary transition to endosymbiosis.</title>
        <authorList>
            <person name="Siozios S."/>
            <person name="Nadal-Jimenez P."/>
            <person name="Azagi T."/>
            <person name="Sprong H."/>
            <person name="Frost C.L."/>
            <person name="Parratt S.R."/>
            <person name="Taylor G."/>
            <person name="Brettell L."/>
            <person name="Lew K.C."/>
            <person name="Croft L."/>
            <person name="King K.C."/>
            <person name="Brockhurst M.A."/>
            <person name="Hypsa V."/>
            <person name="Novakova E."/>
            <person name="Darby A.C."/>
            <person name="Hurst G.D.D."/>
        </authorList>
    </citation>
    <scope>NUCLEOTIDE SEQUENCE</scope>
    <source>
        <strain evidence="6">APv</strain>
    </source>
</reference>
<evidence type="ECO:0000259" key="3">
    <source>
        <dbReference type="Pfam" id="PF16697"/>
    </source>
</evidence>
<dbReference type="Pfam" id="PF16693">
    <property type="entry name" value="Yop-YscD_ppl_1st"/>
    <property type="match status" value="1"/>
</dbReference>
<dbReference type="EMBL" id="CP123504">
    <property type="protein sequence ID" value="WGM00759.1"/>
    <property type="molecule type" value="Genomic_DNA"/>
</dbReference>
<dbReference type="NCBIfam" id="TIGR02500">
    <property type="entry name" value="type_III_yscD"/>
    <property type="match status" value="1"/>
</dbReference>
<keyword evidence="1" id="KW-0812">Transmembrane</keyword>
<dbReference type="InterPro" id="IPR008984">
    <property type="entry name" value="SMAD_FHA_dom_sf"/>
</dbReference>
<protein>
    <submittedName>
        <fullName evidence="6">Type III secretion system inner membrane ring subunit SctD</fullName>
    </submittedName>
</protein>
<dbReference type="InterPro" id="IPR053947">
    <property type="entry name" value="YscD_ppl__2nd"/>
</dbReference>
<dbReference type="Pfam" id="PF16697">
    <property type="entry name" value="Yop-YscD_cpl"/>
    <property type="match status" value="1"/>
</dbReference>
<evidence type="ECO:0000313" key="6">
    <source>
        <dbReference type="EMBL" id="WGM00759.1"/>
    </source>
</evidence>
<evidence type="ECO:0000259" key="2">
    <source>
        <dbReference type="Pfam" id="PF16693"/>
    </source>
</evidence>
<accession>A0AA95KCX1</accession>
<evidence type="ECO:0000256" key="1">
    <source>
        <dbReference type="SAM" id="Phobius"/>
    </source>
</evidence>
<dbReference type="RefSeq" id="WP_280624316.1">
    <property type="nucleotide sequence ID" value="NZ_CP123504.1"/>
</dbReference>